<feature type="region of interest" description="Disordered" evidence="2">
    <location>
        <begin position="1"/>
        <end position="20"/>
    </location>
</feature>
<protein>
    <submittedName>
        <fullName evidence="3">Glycoside hydrolase, family 25</fullName>
    </submittedName>
</protein>
<dbReference type="GO" id="GO:0003796">
    <property type="term" value="F:lysozyme activity"/>
    <property type="evidence" value="ECO:0007669"/>
    <property type="project" value="InterPro"/>
</dbReference>
<dbReference type="CDD" id="cd06414">
    <property type="entry name" value="GH25_LytC-like"/>
    <property type="match status" value="1"/>
</dbReference>
<reference evidence="3 4" key="1">
    <citation type="submission" date="2013-08" db="EMBL/GenBank/DDBJ databases">
        <authorList>
            <person name="Durkin A.S."/>
            <person name="Haft D.R."/>
            <person name="McCorrison J."/>
            <person name="Torralba M."/>
            <person name="Gillis M."/>
            <person name="Haft D.H."/>
            <person name="Methe B."/>
            <person name="Sutton G."/>
            <person name="Nelson K.E."/>
        </authorList>
    </citation>
    <scope>NUCLEOTIDE SEQUENCE [LARGE SCALE GENOMIC DNA]</scope>
    <source>
        <strain evidence="3 4">F0195</strain>
    </source>
</reference>
<proteinExistence type="inferred from homology"/>
<dbReference type="PANTHER" id="PTHR34135">
    <property type="entry name" value="LYSOZYME"/>
    <property type="match status" value="1"/>
</dbReference>
<dbReference type="InterPro" id="IPR002053">
    <property type="entry name" value="Glyco_hydro_25"/>
</dbReference>
<name>U2UWK1_9ACTN</name>
<dbReference type="InterPro" id="IPR017853">
    <property type="entry name" value="GH"/>
</dbReference>
<dbReference type="PANTHER" id="PTHR34135:SF2">
    <property type="entry name" value="LYSOZYME"/>
    <property type="match status" value="1"/>
</dbReference>
<gene>
    <name evidence="3" type="ORF">HMPREF1316_2309</name>
</gene>
<accession>U2UWK1</accession>
<comment type="similarity">
    <text evidence="1">Belongs to the glycosyl hydrolase 25 family.</text>
</comment>
<sequence>MAPPQTGQRRQARARAHRRGPRLRKRPLIILALTLVAALALRLTAFKATTDPVTTFIEEELTPAPAPISMAVSPDDVLANPYDWSRLSHPGYFHEYRVNGTVASRVGVDVSEFQGAIDWPTVHDMGVDFAYVRVGYRGSTTPDIVADSRAEQNMDGVLDAGMSLGVYFFSQATTEDEAIEEADYVIDHIGGRQLTYPVAFDLEPESTNDSRVSDLTNDQRTAVTVAFCERIRERGYNAVVYGNQYDLGRMDLARLAPYGFWYAEYESAPTSQIAFGIWQYSRSGMIDGIGTKVDIDLDLTGALRQTVPDPTAHTSDAA</sequence>
<dbReference type="STRING" id="1125712.HMPREF1316_2309"/>
<evidence type="ECO:0000256" key="1">
    <source>
        <dbReference type="ARBA" id="ARBA00010646"/>
    </source>
</evidence>
<dbReference type="GO" id="GO:0009253">
    <property type="term" value="P:peptidoglycan catabolic process"/>
    <property type="evidence" value="ECO:0007669"/>
    <property type="project" value="InterPro"/>
</dbReference>
<dbReference type="Pfam" id="PF01183">
    <property type="entry name" value="Glyco_hydro_25"/>
    <property type="match status" value="1"/>
</dbReference>
<dbReference type="GO" id="GO:0016052">
    <property type="term" value="P:carbohydrate catabolic process"/>
    <property type="evidence" value="ECO:0007669"/>
    <property type="project" value="TreeGrafter"/>
</dbReference>
<dbReference type="EMBL" id="AWEZ01000059">
    <property type="protein sequence ID" value="ERL07492.1"/>
    <property type="molecule type" value="Genomic_DNA"/>
</dbReference>
<dbReference type="RefSeq" id="WP_021726538.1">
    <property type="nucleotide sequence ID" value="NZ_AWEZ01000059.1"/>
</dbReference>
<evidence type="ECO:0000256" key="2">
    <source>
        <dbReference type="SAM" id="MobiDB-lite"/>
    </source>
</evidence>
<dbReference type="eggNOG" id="COG3757">
    <property type="taxonomic scope" value="Bacteria"/>
</dbReference>
<dbReference type="AlphaFoldDB" id="U2UWK1"/>
<dbReference type="PROSITE" id="PS51904">
    <property type="entry name" value="GLYCOSYL_HYDROL_F25_2"/>
    <property type="match status" value="1"/>
</dbReference>
<dbReference type="SUPFAM" id="SSF51445">
    <property type="entry name" value="(Trans)glycosidases"/>
    <property type="match status" value="1"/>
</dbReference>
<feature type="compositionally biased region" description="Basic residues" evidence="2">
    <location>
        <begin position="10"/>
        <end position="20"/>
    </location>
</feature>
<evidence type="ECO:0000313" key="4">
    <source>
        <dbReference type="Proteomes" id="UP000016638"/>
    </source>
</evidence>
<dbReference type="PATRIC" id="fig|1125712.3.peg.1659"/>
<dbReference type="Proteomes" id="UP000016638">
    <property type="component" value="Unassembled WGS sequence"/>
</dbReference>
<keyword evidence="4" id="KW-1185">Reference proteome</keyword>
<dbReference type="GO" id="GO:0016998">
    <property type="term" value="P:cell wall macromolecule catabolic process"/>
    <property type="evidence" value="ECO:0007669"/>
    <property type="project" value="InterPro"/>
</dbReference>
<keyword evidence="3" id="KW-0378">Hydrolase</keyword>
<organism evidence="3 4">
    <name type="scientific">Olsenella profusa F0195</name>
    <dbReference type="NCBI Taxonomy" id="1125712"/>
    <lineage>
        <taxon>Bacteria</taxon>
        <taxon>Bacillati</taxon>
        <taxon>Actinomycetota</taxon>
        <taxon>Coriobacteriia</taxon>
        <taxon>Coriobacteriales</taxon>
        <taxon>Atopobiaceae</taxon>
        <taxon>Olsenella</taxon>
    </lineage>
</organism>
<evidence type="ECO:0000313" key="3">
    <source>
        <dbReference type="EMBL" id="ERL07492.1"/>
    </source>
</evidence>
<comment type="caution">
    <text evidence="3">The sequence shown here is derived from an EMBL/GenBank/DDBJ whole genome shotgun (WGS) entry which is preliminary data.</text>
</comment>
<dbReference type="Gene3D" id="3.20.20.80">
    <property type="entry name" value="Glycosidases"/>
    <property type="match status" value="1"/>
</dbReference>